<organism evidence="1 2">
    <name type="scientific">Amedibacillus hominis</name>
    <dbReference type="NCBI Taxonomy" id="2897776"/>
    <lineage>
        <taxon>Bacteria</taxon>
        <taxon>Bacillati</taxon>
        <taxon>Bacillota</taxon>
        <taxon>Erysipelotrichia</taxon>
        <taxon>Erysipelotrichales</taxon>
        <taxon>Erysipelotrichaceae</taxon>
        <taxon>Amedibacillus</taxon>
    </lineage>
</organism>
<evidence type="ECO:0000313" key="2">
    <source>
        <dbReference type="Proteomes" id="UP001202402"/>
    </source>
</evidence>
<name>A0ABS9R979_9FIRM</name>
<comment type="caution">
    <text evidence="1">The sequence shown here is derived from an EMBL/GenBank/DDBJ whole genome shotgun (WGS) entry which is preliminary data.</text>
</comment>
<reference evidence="1 2" key="1">
    <citation type="submission" date="2022-02" db="EMBL/GenBank/DDBJ databases">
        <title>Genome of Erysipelotrichaceae sp. nov. NSJ-176 isolated from human feces.</title>
        <authorList>
            <person name="Abdugheni R."/>
        </authorList>
    </citation>
    <scope>NUCLEOTIDE SEQUENCE [LARGE SCALE GENOMIC DNA]</scope>
    <source>
        <strain evidence="1 2">NSJ-176</strain>
    </source>
</reference>
<dbReference type="Pfam" id="PF18937">
    <property type="entry name" value="DUF5685"/>
    <property type="match status" value="1"/>
</dbReference>
<keyword evidence="2" id="KW-1185">Reference proteome</keyword>
<gene>
    <name evidence="1" type="ORF">LQE99_13940</name>
</gene>
<accession>A0ABS9R979</accession>
<sequence>MFGYVVVNKPEMKIKDMDVYQSFYCGLCQCLHERYGRIAQTTLNFDMTFVAILLSALYEPNERKKVFRCGFHPTTKRMIRSNPCIEYAADMTILLTYMKCEDDWNDDKKITRLAYEKLLAKAYRQVKARYPEKLDAIEDTMKELTQKEQQNEMDIDRMSALFGKVMGEILSYQNDEWQHGLYRMGDYLGRFIYLLDAYDDVEDDIAHNQYNPLKKDFGETYFEDRSKLILETMVAEAAIEYEKLPILEYQDILRNIIYSGIWTKYEMIRKKRLGEEDGSI</sequence>
<dbReference type="RefSeq" id="WP_117519085.1">
    <property type="nucleotide sequence ID" value="NZ_JAKVPQ010000011.1"/>
</dbReference>
<dbReference type="EMBL" id="JAKVPQ010000011">
    <property type="protein sequence ID" value="MCH4286223.1"/>
    <property type="molecule type" value="Genomic_DNA"/>
</dbReference>
<dbReference type="Proteomes" id="UP001202402">
    <property type="component" value="Unassembled WGS sequence"/>
</dbReference>
<evidence type="ECO:0000313" key="1">
    <source>
        <dbReference type="EMBL" id="MCH4286223.1"/>
    </source>
</evidence>
<protein>
    <submittedName>
        <fullName evidence="1">DUF5685 family protein</fullName>
    </submittedName>
</protein>
<proteinExistence type="predicted"/>
<dbReference type="InterPro" id="IPR043740">
    <property type="entry name" value="DUF5685"/>
</dbReference>